<keyword evidence="1" id="KW-0812">Transmembrane</keyword>
<evidence type="ECO:0000256" key="1">
    <source>
        <dbReference type="SAM" id="Phobius"/>
    </source>
</evidence>
<keyword evidence="1" id="KW-1133">Transmembrane helix</keyword>
<organism evidence="2 3">
    <name type="scientific">phage Lak_Megaphage_RVC_AP3_GC26</name>
    <dbReference type="NCBI Taxonomy" id="3109225"/>
    <lineage>
        <taxon>Viruses</taxon>
        <taxon>Duplodnaviria</taxon>
        <taxon>Heunggongvirae</taxon>
        <taxon>Uroviricota</taxon>
        <taxon>Caudoviricetes</taxon>
        <taxon>Caudoviricetes code 15 clade</taxon>
    </lineage>
</organism>
<evidence type="ECO:0000313" key="3">
    <source>
        <dbReference type="Proteomes" id="UP001348805"/>
    </source>
</evidence>
<name>A0ABZ0Z060_9CAUD</name>
<sequence>MITFILGFFGIILLFAFACAVIPVLFSIIGMVLQFIWAILTGDIR</sequence>
<protein>
    <recommendedName>
        <fullName evidence="4">TMhelix containing protein</fullName>
    </recommendedName>
</protein>
<evidence type="ECO:0008006" key="4">
    <source>
        <dbReference type="Google" id="ProtNLM"/>
    </source>
</evidence>
<feature type="transmembrane region" description="Helical" evidence="1">
    <location>
        <begin position="6"/>
        <end position="39"/>
    </location>
</feature>
<keyword evidence="1" id="KW-0472">Membrane</keyword>
<dbReference type="Proteomes" id="UP001348805">
    <property type="component" value="Segment"/>
</dbReference>
<accession>A0ABZ0Z060</accession>
<dbReference type="EMBL" id="OR769219">
    <property type="protein sequence ID" value="WQJ51494.1"/>
    <property type="molecule type" value="Genomic_DNA"/>
</dbReference>
<proteinExistence type="predicted"/>
<reference evidence="2 3" key="1">
    <citation type="submission" date="2023-11" db="EMBL/GenBank/DDBJ databases">
        <authorList>
            <person name="Cook R."/>
            <person name="Crisci M."/>
            <person name="Pye H."/>
            <person name="Adriaenssens E."/>
            <person name="Santini J."/>
        </authorList>
    </citation>
    <scope>NUCLEOTIDE SEQUENCE [LARGE SCALE GENOMIC DNA]</scope>
    <source>
        <strain evidence="2">Lak_Megaphage_RVC_AP3_GC26</strain>
    </source>
</reference>
<evidence type="ECO:0000313" key="2">
    <source>
        <dbReference type="EMBL" id="WQJ51494.1"/>
    </source>
</evidence>
<keyword evidence="3" id="KW-1185">Reference proteome</keyword>